<protein>
    <submittedName>
        <fullName evidence="8">Replication endonuclease</fullName>
    </submittedName>
</protein>
<dbReference type="GO" id="GO:0004519">
    <property type="term" value="F:endonuclease activity"/>
    <property type="evidence" value="ECO:0007669"/>
    <property type="project" value="UniProtKB-KW"/>
</dbReference>
<keyword evidence="4" id="KW-0540">Nuclease</keyword>
<evidence type="ECO:0000313" key="8">
    <source>
        <dbReference type="EMBL" id="QFI37587.1"/>
    </source>
</evidence>
<keyword evidence="6" id="KW-0378">Hydrolase</keyword>
<dbReference type="GO" id="GO:0016787">
    <property type="term" value="F:hydrolase activity"/>
    <property type="evidence" value="ECO:0007669"/>
    <property type="project" value="UniProtKB-KW"/>
</dbReference>
<reference evidence="8 9" key="1">
    <citation type="submission" date="2019-09" db="EMBL/GenBank/DDBJ databases">
        <title>Hybrid Assembly of the complete Genome of the Deep-Sea Bacterium Moritella marina from long Nanopore and Illumina reads.</title>
        <authorList>
            <person name="Magin S."/>
            <person name="Georgoulis A."/>
            <person name="Papadimitriou K."/>
            <person name="Iliakis G."/>
            <person name="Vorgias C.E."/>
        </authorList>
    </citation>
    <scope>NUCLEOTIDE SEQUENCE [LARGE SCALE GENOMIC DNA]</scope>
    <source>
        <strain evidence="8 9">MP-1</strain>
    </source>
</reference>
<proteinExistence type="inferred from homology"/>
<dbReference type="Proteomes" id="UP000327424">
    <property type="component" value="Chromosome"/>
</dbReference>
<evidence type="ECO:0000256" key="2">
    <source>
        <dbReference type="ARBA" id="ARBA00009260"/>
    </source>
</evidence>
<sequence>MFTPITKTSNPLKKLPYNLRCELASFVDNNANKYNVEPARDRAFAFARSVVSKLNVPYDIKNYLDKAGAARLKKHGLKRAVKFIDDRSAHIVASLGVLPEPWYRVDTEYKRVRLADELTGRACLHLELALKAGKRPLEALEEINEFTGLALWMPHFEPKKRDRDDDVYLGLIARACDDAVWLRAINQKVTIAFESARRAAGMVSPHVSPYASFTTCQWLKDRKKKQLDWLDSMAIESECGETLELKDVHDASVSNPANRRYELMTQLSGCQAYADSQGHVGLFVTMTAAGRYHRLKKHGKYFVENPNWNGADPIAAHDWLKTSWQRFRAAADRAGLTYYGMRVVEPHVDGTPHWHGAFFVPENQVEEFTQLLTQYQHQRDNDELYTLDGDPKLKAMEARVKIDKVDRSKGDAVAYIAKYISKNIDAHKLEGKKDLDSELVDLVETVTNVTAWSRAFCFRQFQFQKTPSVTVWRELRRIEKEQEFCLFEKIRLAADCGCFASYFNWMGGHRLKQRNRPIKVLYERSENHYQELVKKTVGLTGVGITVLTREKQWTLVKKPTQPKDLGALALSLLGTAESGGSRFPWTSVNNCTQGAIPQESTCVPDVETSNQTITMNIESVIPVQGQQIEKPPLIEKAKCGSNQNIIKEI</sequence>
<keyword evidence="9" id="KW-1185">Reference proteome</keyword>
<dbReference type="InterPro" id="IPR008766">
    <property type="entry name" value="Replication_gene_A-like"/>
</dbReference>
<evidence type="ECO:0000313" key="9">
    <source>
        <dbReference type="Proteomes" id="UP000327424"/>
    </source>
</evidence>
<gene>
    <name evidence="8" type="ORF">FR932_06900</name>
</gene>
<name>A0A5J6WHR1_MORMI</name>
<evidence type="ECO:0000256" key="5">
    <source>
        <dbReference type="ARBA" id="ARBA00022759"/>
    </source>
</evidence>
<keyword evidence="3" id="KW-0235">DNA replication</keyword>
<organism evidence="8 9">
    <name type="scientific">Moritella marina ATCC 15381</name>
    <dbReference type="NCBI Taxonomy" id="1202962"/>
    <lineage>
        <taxon>Bacteria</taxon>
        <taxon>Pseudomonadati</taxon>
        <taxon>Pseudomonadota</taxon>
        <taxon>Gammaproteobacteria</taxon>
        <taxon>Alteromonadales</taxon>
        <taxon>Moritellaceae</taxon>
        <taxon>Moritella</taxon>
    </lineage>
</organism>
<dbReference type="RefSeq" id="WP_019440190.1">
    <property type="nucleotide sequence ID" value="NZ_ALOE01000006.1"/>
</dbReference>
<evidence type="ECO:0000256" key="3">
    <source>
        <dbReference type="ARBA" id="ARBA00022705"/>
    </source>
</evidence>
<evidence type="ECO:0000256" key="4">
    <source>
        <dbReference type="ARBA" id="ARBA00022722"/>
    </source>
</evidence>
<evidence type="ECO:0000256" key="1">
    <source>
        <dbReference type="ARBA" id="ARBA00003293"/>
    </source>
</evidence>
<feature type="domain" description="Replication gene A protein-like" evidence="7">
    <location>
        <begin position="154"/>
        <end position="426"/>
    </location>
</feature>
<dbReference type="EMBL" id="CP044399">
    <property type="protein sequence ID" value="QFI37587.1"/>
    <property type="molecule type" value="Genomic_DNA"/>
</dbReference>
<dbReference type="Pfam" id="PF05840">
    <property type="entry name" value="Phage_GPA"/>
    <property type="match status" value="1"/>
</dbReference>
<keyword evidence="5 8" id="KW-0255">Endonuclease</keyword>
<dbReference type="KEGG" id="mmaa:FR932_06900"/>
<dbReference type="GO" id="GO:0006260">
    <property type="term" value="P:DNA replication"/>
    <property type="evidence" value="ECO:0007669"/>
    <property type="project" value="UniProtKB-KW"/>
</dbReference>
<comment type="similarity">
    <text evidence="2">Belongs to the phage GPA family.</text>
</comment>
<accession>A0A5J6WHR1</accession>
<evidence type="ECO:0000256" key="6">
    <source>
        <dbReference type="ARBA" id="ARBA00022801"/>
    </source>
</evidence>
<dbReference type="AlphaFoldDB" id="A0A5J6WHR1"/>
<evidence type="ECO:0000259" key="7">
    <source>
        <dbReference type="Pfam" id="PF05840"/>
    </source>
</evidence>
<comment type="function">
    <text evidence="1">Possible endonuclease which induces a single-strand cut and initiates DNA replication.</text>
</comment>
<dbReference type="OrthoDB" id="5568266at2"/>